<proteinExistence type="predicted"/>
<keyword evidence="1" id="KW-0732">Signal</keyword>
<evidence type="ECO:0000313" key="3">
    <source>
        <dbReference type="Proteomes" id="UP000517252"/>
    </source>
</evidence>
<feature type="chain" id="PRO_5028399112" description="Apple domain-containing protein" evidence="1">
    <location>
        <begin position="20"/>
        <end position="391"/>
    </location>
</feature>
<evidence type="ECO:0008006" key="4">
    <source>
        <dbReference type="Google" id="ProtNLM"/>
    </source>
</evidence>
<evidence type="ECO:0000313" key="2">
    <source>
        <dbReference type="EMBL" id="GFP51965.1"/>
    </source>
</evidence>
<feature type="signal peptide" evidence="1">
    <location>
        <begin position="1"/>
        <end position="19"/>
    </location>
</feature>
<reference evidence="2 3" key="1">
    <citation type="submission" date="2020-07" db="EMBL/GenBank/DDBJ databases">
        <title>Trichoderma asperellum IC-1 whole genome shotgun sequence.</title>
        <authorList>
            <person name="Kanamasa S."/>
            <person name="Takahashi H."/>
        </authorList>
    </citation>
    <scope>NUCLEOTIDE SEQUENCE [LARGE SCALE GENOMIC DNA]</scope>
    <source>
        <strain evidence="2 3">IC-1</strain>
    </source>
</reference>
<dbReference type="EMBL" id="BLZH01000001">
    <property type="protein sequence ID" value="GFP51965.1"/>
    <property type="molecule type" value="Genomic_DNA"/>
</dbReference>
<dbReference type="AlphaFoldDB" id="A0A6V8QHM5"/>
<evidence type="ECO:0000256" key="1">
    <source>
        <dbReference type="SAM" id="SignalP"/>
    </source>
</evidence>
<dbReference type="OrthoDB" id="5428787at2759"/>
<protein>
    <recommendedName>
        <fullName evidence="4">Apple domain-containing protein</fullName>
    </recommendedName>
</protein>
<comment type="caution">
    <text evidence="2">The sequence shown here is derived from an EMBL/GenBank/DDBJ whole genome shotgun (WGS) entry which is preliminary data.</text>
</comment>
<gene>
    <name evidence="2" type="ORF">TASIC1_0001011700</name>
</gene>
<dbReference type="Proteomes" id="UP000517252">
    <property type="component" value="Unassembled WGS sequence"/>
</dbReference>
<sequence length="391" mass="41602">MVKVNSIVSLLALGSSALAIERQPHPDLVEEFITCTTELAPKSNHHVPTYWHSKTRSLTYTERVTITPHPIVTPTKTKTKTVTNIIETTTTEPPYTDVATTTITSTSYATTTNVVTQTDTSTVYTTTTTTPTTTIPAPADFTPISQEQGFVAKAKVRSAKNVLERGKQVLQCKKDPHGGHSFYPPLYPQSVTCNKLIEPVFIKRVTYTAKPCTKTAPPKTKTVTATVKKTHTDTLWPCEVTSTATSSTSTVVTSTVDSTVTTTVTSTNVVSATAPQQTLQAVCGPENLISSANGGETISVVETNYPGNFAYVAGVADSYNCCLSCFNTPGCRGSFFGGTQCTQIVSMDGVCHANQFSQDAFLTAPKGPNSITTTISNGPCGLIKNMGDASA</sequence>
<name>A0A6V8QHM5_TRIAP</name>
<organism evidence="2 3">
    <name type="scientific">Trichoderma asperellum</name>
    <name type="common">Filamentous fungus</name>
    <dbReference type="NCBI Taxonomy" id="101201"/>
    <lineage>
        <taxon>Eukaryota</taxon>
        <taxon>Fungi</taxon>
        <taxon>Dikarya</taxon>
        <taxon>Ascomycota</taxon>
        <taxon>Pezizomycotina</taxon>
        <taxon>Sordariomycetes</taxon>
        <taxon>Hypocreomycetidae</taxon>
        <taxon>Hypocreales</taxon>
        <taxon>Hypocreaceae</taxon>
        <taxon>Trichoderma</taxon>
    </lineage>
</organism>
<accession>A0A6V8QHM5</accession>